<keyword evidence="3" id="KW-1185">Reference proteome</keyword>
<sequence length="94" mass="10502">MEADPLHNRVDPPGGKAMVSARVKSRLRMSSGHGTRRGKAQLEKSEKSENAIRRSLQVPPYSNTMEAGRLPHPVFSIIRIPSLSSVPHCFFDFF</sequence>
<dbReference type="Proteomes" id="UP000435649">
    <property type="component" value="Unassembled WGS sequence"/>
</dbReference>
<comment type="caution">
    <text evidence="2">The sequence shown here is derived from an EMBL/GenBank/DDBJ whole genome shotgun (WGS) entry which is preliminary data.</text>
</comment>
<accession>A0A844GBH3</accession>
<evidence type="ECO:0000313" key="2">
    <source>
        <dbReference type="EMBL" id="MST99559.1"/>
    </source>
</evidence>
<dbReference type="RefSeq" id="WP_154420731.1">
    <property type="nucleotide sequence ID" value="NZ_VUNS01000041.1"/>
</dbReference>
<gene>
    <name evidence="2" type="ORF">FYJ85_21255</name>
</gene>
<feature type="region of interest" description="Disordered" evidence="1">
    <location>
        <begin position="26"/>
        <end position="51"/>
    </location>
</feature>
<feature type="compositionally biased region" description="Basic and acidic residues" evidence="1">
    <location>
        <begin position="40"/>
        <end position="51"/>
    </location>
</feature>
<evidence type="ECO:0000256" key="1">
    <source>
        <dbReference type="SAM" id="MobiDB-lite"/>
    </source>
</evidence>
<proteinExistence type="predicted"/>
<reference evidence="2 3" key="1">
    <citation type="submission" date="2019-08" db="EMBL/GenBank/DDBJ databases">
        <title>In-depth cultivation of the pig gut microbiome towards novel bacterial diversity and tailored functional studies.</title>
        <authorList>
            <person name="Wylensek D."/>
            <person name="Hitch T.C.A."/>
            <person name="Clavel T."/>
        </authorList>
    </citation>
    <scope>NUCLEOTIDE SEQUENCE [LARGE SCALE GENOMIC DNA]</scope>
    <source>
        <strain evidence="2 3">BBE-744-WT-12</strain>
    </source>
</reference>
<organism evidence="2 3">
    <name type="scientific">Victivallis lenta</name>
    <dbReference type="NCBI Taxonomy" id="2606640"/>
    <lineage>
        <taxon>Bacteria</taxon>
        <taxon>Pseudomonadati</taxon>
        <taxon>Lentisphaerota</taxon>
        <taxon>Lentisphaeria</taxon>
        <taxon>Victivallales</taxon>
        <taxon>Victivallaceae</taxon>
        <taxon>Victivallis</taxon>
    </lineage>
</organism>
<evidence type="ECO:0000313" key="3">
    <source>
        <dbReference type="Proteomes" id="UP000435649"/>
    </source>
</evidence>
<dbReference type="AlphaFoldDB" id="A0A844GBH3"/>
<protein>
    <submittedName>
        <fullName evidence="2">Uncharacterized protein</fullName>
    </submittedName>
</protein>
<dbReference type="EMBL" id="VUNS01000041">
    <property type="protein sequence ID" value="MST99559.1"/>
    <property type="molecule type" value="Genomic_DNA"/>
</dbReference>
<name>A0A844GBH3_9BACT</name>